<organism evidence="2 3">
    <name type="scientific">Winogradskyella pelagia</name>
    <dbReference type="NCBI Taxonomy" id="2819984"/>
    <lineage>
        <taxon>Bacteria</taxon>
        <taxon>Pseudomonadati</taxon>
        <taxon>Bacteroidota</taxon>
        <taxon>Flavobacteriia</taxon>
        <taxon>Flavobacteriales</taxon>
        <taxon>Flavobacteriaceae</taxon>
        <taxon>Winogradskyella</taxon>
    </lineage>
</organism>
<dbReference type="RefSeq" id="WP_208154854.1">
    <property type="nucleotide sequence ID" value="NZ_JAGEVF010000010.1"/>
</dbReference>
<comment type="caution">
    <text evidence="2">The sequence shown here is derived from an EMBL/GenBank/DDBJ whole genome shotgun (WGS) entry which is preliminary data.</text>
</comment>
<keyword evidence="1" id="KW-0472">Membrane</keyword>
<feature type="transmembrane region" description="Helical" evidence="1">
    <location>
        <begin position="211"/>
        <end position="235"/>
    </location>
</feature>
<gene>
    <name evidence="2" type="ORF">J4050_12100</name>
</gene>
<feature type="transmembrane region" description="Helical" evidence="1">
    <location>
        <begin position="129"/>
        <end position="159"/>
    </location>
</feature>
<proteinExistence type="predicted"/>
<keyword evidence="3" id="KW-1185">Reference proteome</keyword>
<sequence>MDVQKLIDAWFLGKTRNITVYLVLLIVSSLAYIILQYSSIQNVTDSIFIGLLLGGTFVLILGVKWIQNYTSNNSIQFIEALSDFDHSFVTKLYRAVFNKSKVAIIGVGYGLLIGLSPFYFNLWDDNFKLNLFLCFFLFLVNFLTGASIYALSQLFILLYKTSKNIKAKIYDRTDITIRYVTELSKKMSVVAAFYVAFSMGSIYFSKYPLNSLIIGYGIFAAIVIVSAYIIPMIPIRNKIQKQKSKLKDEVSELLQQEFESMLTKAKNDQPISSEKYHSLLELRGKIANIPSLPVGMKTVWNSLSLFGITILPIIVQIILEKLFN</sequence>
<dbReference type="Proteomes" id="UP000676776">
    <property type="component" value="Unassembled WGS sequence"/>
</dbReference>
<feature type="transmembrane region" description="Helical" evidence="1">
    <location>
        <begin position="20"/>
        <end position="40"/>
    </location>
</feature>
<evidence type="ECO:0000313" key="3">
    <source>
        <dbReference type="Proteomes" id="UP000676776"/>
    </source>
</evidence>
<evidence type="ECO:0000256" key="1">
    <source>
        <dbReference type="SAM" id="Phobius"/>
    </source>
</evidence>
<keyword evidence="1" id="KW-0812">Transmembrane</keyword>
<keyword evidence="1" id="KW-1133">Transmembrane helix</keyword>
<evidence type="ECO:0000313" key="2">
    <source>
        <dbReference type="EMBL" id="MBO3117496.1"/>
    </source>
</evidence>
<feature type="transmembrane region" description="Helical" evidence="1">
    <location>
        <begin position="187"/>
        <end position="205"/>
    </location>
</feature>
<name>A0ABS3T430_9FLAO</name>
<feature type="transmembrane region" description="Helical" evidence="1">
    <location>
        <begin position="46"/>
        <end position="66"/>
    </location>
</feature>
<dbReference type="EMBL" id="JAGEVF010000010">
    <property type="protein sequence ID" value="MBO3117496.1"/>
    <property type="molecule type" value="Genomic_DNA"/>
</dbReference>
<accession>A0ABS3T430</accession>
<protein>
    <submittedName>
        <fullName evidence="2">Uncharacterized protein</fullName>
    </submittedName>
</protein>
<reference evidence="2 3" key="1">
    <citation type="submission" date="2021-03" db="EMBL/GenBank/DDBJ databases">
        <title>Winogradskyella sp. nov., isolated from costal sediment.</title>
        <authorList>
            <person name="Gao C."/>
        </authorList>
    </citation>
    <scope>NUCLEOTIDE SEQUENCE [LARGE SCALE GENOMIC DNA]</scope>
    <source>
        <strain evidence="2 3">DF17</strain>
    </source>
</reference>
<feature type="transmembrane region" description="Helical" evidence="1">
    <location>
        <begin position="102"/>
        <end position="123"/>
    </location>
</feature>
<feature type="transmembrane region" description="Helical" evidence="1">
    <location>
        <begin position="299"/>
        <end position="319"/>
    </location>
</feature>